<protein>
    <submittedName>
        <fullName evidence="1">Quorum-sensing system DWW-type pheromone</fullName>
    </submittedName>
</protein>
<evidence type="ECO:0000313" key="2">
    <source>
        <dbReference type="EMBL" id="PCH12980.1"/>
    </source>
</evidence>
<dbReference type="AlphaFoldDB" id="A0A2I8AN87"/>
<accession>A0A2I8AN87</accession>
<dbReference type="EMBL" id="NSGR01000006">
    <property type="protein sequence ID" value="PCH12980.1"/>
    <property type="molecule type" value="Genomic_DNA"/>
</dbReference>
<sequence length="32" mass="3893">MFKKHKYRILFAIMALLPLLAKVDPNDWWYIG</sequence>
<dbReference type="RefSeq" id="WP_199764314.1">
    <property type="nucleotide sequence ID" value="NZ_CBCPIC010000013.1"/>
</dbReference>
<proteinExistence type="predicted"/>
<dbReference type="EMBL" id="JARQAG010000012">
    <property type="protein sequence ID" value="MDT2732199.1"/>
    <property type="molecule type" value="Genomic_DNA"/>
</dbReference>
<name>A0A2I8AN87_9STRE</name>
<evidence type="ECO:0000313" key="3">
    <source>
        <dbReference type="Proteomes" id="UP000217465"/>
    </source>
</evidence>
<organism evidence="2 3">
    <name type="scientific">Streptococcus parauberis</name>
    <dbReference type="NCBI Taxonomy" id="1348"/>
    <lineage>
        <taxon>Bacteria</taxon>
        <taxon>Bacillati</taxon>
        <taxon>Bacillota</taxon>
        <taxon>Bacilli</taxon>
        <taxon>Lactobacillales</taxon>
        <taxon>Streptococcaceae</taxon>
        <taxon>Streptococcus</taxon>
    </lineage>
</organism>
<dbReference type="NCBIfam" id="NF038244">
    <property type="entry name" value="pheromon_TrpTrp"/>
    <property type="match status" value="1"/>
</dbReference>
<reference evidence="2 3" key="1">
    <citation type="submission" date="2016-06" db="EMBL/GenBank/DDBJ databases">
        <authorList>
            <person name="Haines A.N."/>
            <person name="Council K.R."/>
        </authorList>
    </citation>
    <scope>NUCLEOTIDE SEQUENCE [LARGE SCALE GENOMIC DNA]</scope>
    <source>
        <strain evidence="2 3">SP158-29</strain>
    </source>
</reference>
<comment type="caution">
    <text evidence="2">The sequence shown here is derived from an EMBL/GenBank/DDBJ whole genome shotgun (WGS) entry which is preliminary data.</text>
</comment>
<evidence type="ECO:0000313" key="1">
    <source>
        <dbReference type="EMBL" id="MDT2732199.1"/>
    </source>
</evidence>
<reference evidence="1" key="2">
    <citation type="submission" date="2023-03" db="EMBL/GenBank/DDBJ databases">
        <authorList>
            <person name="Shen W."/>
            <person name="Cai J."/>
        </authorList>
    </citation>
    <scope>NUCLEOTIDE SEQUENCE</scope>
    <source>
        <strain evidence="1">P82-2</strain>
    </source>
</reference>
<dbReference type="Proteomes" id="UP001180515">
    <property type="component" value="Unassembled WGS sequence"/>
</dbReference>
<gene>
    <name evidence="2" type="ORF">A9Y57_00749</name>
    <name evidence="1" type="ORF">P7G31_08085</name>
</gene>
<dbReference type="Proteomes" id="UP000217465">
    <property type="component" value="Unassembled WGS sequence"/>
</dbReference>
<dbReference type="GeneID" id="65502539"/>